<protein>
    <submittedName>
        <fullName evidence="1">Uncharacterized protein</fullName>
    </submittedName>
</protein>
<dbReference type="Proteomes" id="UP000030762">
    <property type="component" value="Unassembled WGS sequence"/>
</dbReference>
<name>T0QTL6_SAPDV</name>
<proteinExistence type="predicted"/>
<dbReference type="GeneID" id="19942188"/>
<evidence type="ECO:0000313" key="1">
    <source>
        <dbReference type="EMBL" id="EQC41494.1"/>
    </source>
</evidence>
<dbReference type="VEuPathDB" id="FungiDB:SDRG_01461"/>
<dbReference type="InParanoid" id="T0QTL6"/>
<keyword evidence="2" id="KW-1185">Reference proteome</keyword>
<dbReference type="AlphaFoldDB" id="T0QTL6"/>
<reference evidence="1 2" key="1">
    <citation type="submission" date="2012-04" db="EMBL/GenBank/DDBJ databases">
        <title>The Genome Sequence of Saprolegnia declina VS20.</title>
        <authorList>
            <consortium name="The Broad Institute Genome Sequencing Platform"/>
            <person name="Russ C."/>
            <person name="Nusbaum C."/>
            <person name="Tyler B."/>
            <person name="van West P."/>
            <person name="Dieguez-Uribeondo J."/>
            <person name="de Bruijn I."/>
            <person name="Tripathy S."/>
            <person name="Jiang R."/>
            <person name="Young S.K."/>
            <person name="Zeng Q."/>
            <person name="Gargeya S."/>
            <person name="Fitzgerald M."/>
            <person name="Haas B."/>
            <person name="Abouelleil A."/>
            <person name="Alvarado L."/>
            <person name="Arachchi H.M."/>
            <person name="Berlin A."/>
            <person name="Chapman S.B."/>
            <person name="Goldberg J."/>
            <person name="Griggs A."/>
            <person name="Gujja S."/>
            <person name="Hansen M."/>
            <person name="Howarth C."/>
            <person name="Imamovic A."/>
            <person name="Larimer J."/>
            <person name="McCowen C."/>
            <person name="Montmayeur A."/>
            <person name="Murphy C."/>
            <person name="Neiman D."/>
            <person name="Pearson M."/>
            <person name="Priest M."/>
            <person name="Roberts A."/>
            <person name="Saif S."/>
            <person name="Shea T."/>
            <person name="Sisk P."/>
            <person name="Sykes S."/>
            <person name="Wortman J."/>
            <person name="Nusbaum C."/>
            <person name="Birren B."/>
        </authorList>
    </citation>
    <scope>NUCLEOTIDE SEQUENCE [LARGE SCALE GENOMIC DNA]</scope>
    <source>
        <strain evidence="1 2">VS20</strain>
    </source>
</reference>
<gene>
    <name evidence="1" type="ORF">SDRG_01461</name>
</gene>
<dbReference type="EMBL" id="JH767134">
    <property type="protein sequence ID" value="EQC41494.1"/>
    <property type="molecule type" value="Genomic_DNA"/>
</dbReference>
<organism evidence="1 2">
    <name type="scientific">Saprolegnia diclina (strain VS20)</name>
    <dbReference type="NCBI Taxonomy" id="1156394"/>
    <lineage>
        <taxon>Eukaryota</taxon>
        <taxon>Sar</taxon>
        <taxon>Stramenopiles</taxon>
        <taxon>Oomycota</taxon>
        <taxon>Saprolegniomycetes</taxon>
        <taxon>Saprolegniales</taxon>
        <taxon>Saprolegniaceae</taxon>
        <taxon>Saprolegnia</taxon>
    </lineage>
</organism>
<dbReference type="RefSeq" id="XP_008605208.1">
    <property type="nucleotide sequence ID" value="XM_008606986.1"/>
</dbReference>
<sequence length="76" mass="8408">MTEALAGVRAVLSCVIAHQDATSFPAACFEERHSGMRWGSEVEALTIAKMATPCEYSMARVQIRRRRIDCTTYLAA</sequence>
<accession>T0QTL6</accession>
<evidence type="ECO:0000313" key="2">
    <source>
        <dbReference type="Proteomes" id="UP000030762"/>
    </source>
</evidence>